<dbReference type="EMBL" id="JAHRIQ010011880">
    <property type="protein sequence ID" value="MEQ2224206.1"/>
    <property type="molecule type" value="Genomic_DNA"/>
</dbReference>
<protein>
    <submittedName>
        <fullName evidence="1">Uncharacterized protein</fullName>
    </submittedName>
</protein>
<sequence length="107" mass="12106">MFQHCSTKCPVFVSLRLQNKGSNLRSDLICSDRQTGGAVLSCLCEIRMTQRVDRTSCTTLFFTLRIRNLKTNMGLIHLEKLLLLQTTHMLKASGGVKHLFDSITECM</sequence>
<dbReference type="Proteomes" id="UP001482620">
    <property type="component" value="Unassembled WGS sequence"/>
</dbReference>
<comment type="caution">
    <text evidence="1">The sequence shown here is derived from an EMBL/GenBank/DDBJ whole genome shotgun (WGS) entry which is preliminary data.</text>
</comment>
<evidence type="ECO:0000313" key="1">
    <source>
        <dbReference type="EMBL" id="MEQ2224206.1"/>
    </source>
</evidence>
<gene>
    <name evidence="1" type="ORF">ILYODFUR_005152</name>
</gene>
<accession>A0ABV0SUR7</accession>
<reference evidence="1 2" key="1">
    <citation type="submission" date="2021-06" db="EMBL/GenBank/DDBJ databases">
        <authorList>
            <person name="Palmer J.M."/>
        </authorList>
    </citation>
    <scope>NUCLEOTIDE SEQUENCE [LARGE SCALE GENOMIC DNA]</scope>
    <source>
        <strain evidence="2">if_2019</strain>
        <tissue evidence="1">Muscle</tissue>
    </source>
</reference>
<organism evidence="1 2">
    <name type="scientific">Ilyodon furcidens</name>
    <name type="common">goldbreast splitfin</name>
    <dbReference type="NCBI Taxonomy" id="33524"/>
    <lineage>
        <taxon>Eukaryota</taxon>
        <taxon>Metazoa</taxon>
        <taxon>Chordata</taxon>
        <taxon>Craniata</taxon>
        <taxon>Vertebrata</taxon>
        <taxon>Euteleostomi</taxon>
        <taxon>Actinopterygii</taxon>
        <taxon>Neopterygii</taxon>
        <taxon>Teleostei</taxon>
        <taxon>Neoteleostei</taxon>
        <taxon>Acanthomorphata</taxon>
        <taxon>Ovalentaria</taxon>
        <taxon>Atherinomorphae</taxon>
        <taxon>Cyprinodontiformes</taxon>
        <taxon>Goodeidae</taxon>
        <taxon>Ilyodon</taxon>
    </lineage>
</organism>
<proteinExistence type="predicted"/>
<name>A0ABV0SUR7_9TELE</name>
<keyword evidence="2" id="KW-1185">Reference proteome</keyword>
<evidence type="ECO:0000313" key="2">
    <source>
        <dbReference type="Proteomes" id="UP001482620"/>
    </source>
</evidence>